<keyword evidence="4 7" id="KW-0418">Kinase</keyword>
<evidence type="ECO:0000256" key="1">
    <source>
        <dbReference type="ARBA" id="ARBA00022605"/>
    </source>
</evidence>
<dbReference type="HAMAP" id="MF_00109">
    <property type="entry name" value="Shikimate_kinase"/>
    <property type="match status" value="1"/>
</dbReference>
<dbReference type="PANTHER" id="PTHR21087">
    <property type="entry name" value="SHIKIMATE KINASE"/>
    <property type="match status" value="1"/>
</dbReference>
<evidence type="ECO:0000313" key="8">
    <source>
        <dbReference type="EMBL" id="RDI46998.1"/>
    </source>
</evidence>
<name>A0A370GTH8_9COXI</name>
<comment type="caution">
    <text evidence="8">The sequence shown here is derived from an EMBL/GenBank/DDBJ whole genome shotgun (WGS) entry which is preliminary data.</text>
</comment>
<keyword evidence="7" id="KW-0963">Cytoplasm</keyword>
<keyword evidence="9" id="KW-1185">Reference proteome</keyword>
<accession>A0A370GTH8</accession>
<dbReference type="EMBL" id="QQAX01000004">
    <property type="protein sequence ID" value="RDI46998.1"/>
    <property type="molecule type" value="Genomic_DNA"/>
</dbReference>
<keyword evidence="7" id="KW-0479">Metal-binding</keyword>
<organism evidence="8 9">
    <name type="scientific">Aquicella lusitana</name>
    <dbReference type="NCBI Taxonomy" id="254246"/>
    <lineage>
        <taxon>Bacteria</taxon>
        <taxon>Pseudomonadati</taxon>
        <taxon>Pseudomonadota</taxon>
        <taxon>Gammaproteobacteria</taxon>
        <taxon>Legionellales</taxon>
        <taxon>Coxiellaceae</taxon>
        <taxon>Aquicella</taxon>
    </lineage>
</organism>
<feature type="binding site" evidence="7">
    <location>
        <position position="136"/>
    </location>
    <ligand>
        <name>substrate</name>
    </ligand>
</feature>
<comment type="subcellular location">
    <subcellularLocation>
        <location evidence="7">Cytoplasm</location>
    </subcellularLocation>
</comment>
<dbReference type="GO" id="GO:0008652">
    <property type="term" value="P:amino acid biosynthetic process"/>
    <property type="evidence" value="ECO:0007669"/>
    <property type="project" value="UniProtKB-KW"/>
</dbReference>
<comment type="pathway">
    <text evidence="7">Metabolic intermediate biosynthesis; chorismate biosynthesis; chorismate from D-erythrose 4-phosphate and phosphoenolpyruvate: step 5/7.</text>
</comment>
<dbReference type="OrthoDB" id="9800332at2"/>
<comment type="cofactor">
    <cofactor evidence="7">
        <name>Mg(2+)</name>
        <dbReference type="ChEBI" id="CHEBI:18420"/>
    </cofactor>
    <text evidence="7">Binds 1 Mg(2+) ion per subunit.</text>
</comment>
<dbReference type="GO" id="GO:0005524">
    <property type="term" value="F:ATP binding"/>
    <property type="evidence" value="ECO:0007669"/>
    <property type="project" value="UniProtKB-UniRule"/>
</dbReference>
<comment type="similarity">
    <text evidence="7">Belongs to the shikimate kinase family.</text>
</comment>
<dbReference type="Pfam" id="PF01202">
    <property type="entry name" value="SKI"/>
    <property type="match status" value="1"/>
</dbReference>
<gene>
    <name evidence="7" type="primary">aroK</name>
    <name evidence="8" type="ORF">C8D86_104125</name>
</gene>
<evidence type="ECO:0000256" key="7">
    <source>
        <dbReference type="HAMAP-Rule" id="MF_00109"/>
    </source>
</evidence>
<dbReference type="InterPro" id="IPR000623">
    <property type="entry name" value="Shikimate_kinase/TSH1"/>
</dbReference>
<dbReference type="GO" id="GO:0000287">
    <property type="term" value="F:magnesium ion binding"/>
    <property type="evidence" value="ECO:0007669"/>
    <property type="project" value="UniProtKB-UniRule"/>
</dbReference>
<feature type="binding site" evidence="7">
    <location>
        <position position="36"/>
    </location>
    <ligand>
        <name>substrate</name>
    </ligand>
</feature>
<keyword evidence="5 7" id="KW-0067">ATP-binding</keyword>
<dbReference type="InterPro" id="IPR027417">
    <property type="entry name" value="P-loop_NTPase"/>
</dbReference>
<keyword evidence="3 7" id="KW-0547">Nucleotide-binding</keyword>
<proteinExistence type="inferred from homology"/>
<dbReference type="Gene3D" id="3.40.50.300">
    <property type="entry name" value="P-loop containing nucleotide triphosphate hydrolases"/>
    <property type="match status" value="1"/>
</dbReference>
<evidence type="ECO:0000256" key="4">
    <source>
        <dbReference type="ARBA" id="ARBA00022777"/>
    </source>
</evidence>
<keyword evidence="2 7" id="KW-0808">Transferase</keyword>
<dbReference type="UniPathway" id="UPA00053">
    <property type="reaction ID" value="UER00088"/>
</dbReference>
<dbReference type="InterPro" id="IPR031322">
    <property type="entry name" value="Shikimate/glucono_kinase"/>
</dbReference>
<comment type="function">
    <text evidence="7">Catalyzes the specific phosphorylation of the 3-hydroxyl group of shikimic acid using ATP as a cosubstrate.</text>
</comment>
<protein>
    <recommendedName>
        <fullName evidence="7">Shikimate kinase</fullName>
        <shortName evidence="7">SK</shortName>
        <ecNumber evidence="7">2.7.1.71</ecNumber>
    </recommendedName>
</protein>
<keyword evidence="7" id="KW-0460">Magnesium</keyword>
<evidence type="ECO:0000256" key="6">
    <source>
        <dbReference type="ARBA" id="ARBA00023141"/>
    </source>
</evidence>
<comment type="subunit">
    <text evidence="7">Monomer.</text>
</comment>
<dbReference type="GO" id="GO:0009423">
    <property type="term" value="P:chorismate biosynthetic process"/>
    <property type="evidence" value="ECO:0007669"/>
    <property type="project" value="UniProtKB-UniRule"/>
</dbReference>
<keyword evidence="6 7" id="KW-0057">Aromatic amino acid biosynthesis</keyword>
<dbReference type="GO" id="GO:0004765">
    <property type="term" value="F:shikimate kinase activity"/>
    <property type="evidence" value="ECO:0007669"/>
    <property type="project" value="UniProtKB-UniRule"/>
</dbReference>
<evidence type="ECO:0000256" key="3">
    <source>
        <dbReference type="ARBA" id="ARBA00022741"/>
    </source>
</evidence>
<comment type="caution">
    <text evidence="7">Lacks conserved residue(s) required for the propagation of feature annotation.</text>
</comment>
<dbReference type="GO" id="GO:0005829">
    <property type="term" value="C:cytosol"/>
    <property type="evidence" value="ECO:0007669"/>
    <property type="project" value="TreeGrafter"/>
</dbReference>
<evidence type="ECO:0000256" key="5">
    <source>
        <dbReference type="ARBA" id="ARBA00022840"/>
    </source>
</evidence>
<evidence type="ECO:0000313" key="9">
    <source>
        <dbReference type="Proteomes" id="UP000254720"/>
    </source>
</evidence>
<dbReference type="GO" id="GO:0009073">
    <property type="term" value="P:aromatic amino acid family biosynthetic process"/>
    <property type="evidence" value="ECO:0007669"/>
    <property type="project" value="UniProtKB-KW"/>
</dbReference>
<feature type="binding site" evidence="7">
    <location>
        <position position="117"/>
    </location>
    <ligand>
        <name>ATP</name>
        <dbReference type="ChEBI" id="CHEBI:30616"/>
    </ligand>
</feature>
<sequence>MNQPKRIFIIGHIGAGKGVLAQALAKKLGWQFIDADFALAPTIGRNLDEIIGTQGKAVFHHCLSEILSWQITKENIVVTTDDSIVCHEKNRQLLSSEFAVYLKVSTSVQLERISSNRPLLPVADYKAFLEKIHDERDALYNQISSFSISSDSGSIEEHVLSVINAMGNR</sequence>
<dbReference type="PRINTS" id="PR01100">
    <property type="entry name" value="SHIKIMTKNASE"/>
</dbReference>
<evidence type="ECO:0000256" key="2">
    <source>
        <dbReference type="ARBA" id="ARBA00022679"/>
    </source>
</evidence>
<feature type="binding site" evidence="7">
    <location>
        <begin position="14"/>
        <end position="19"/>
    </location>
    <ligand>
        <name>ATP</name>
        <dbReference type="ChEBI" id="CHEBI:30616"/>
    </ligand>
</feature>
<keyword evidence="1 7" id="KW-0028">Amino-acid biosynthesis</keyword>
<reference evidence="8 9" key="1">
    <citation type="submission" date="2018-07" db="EMBL/GenBank/DDBJ databases">
        <title>Genomic Encyclopedia of Type Strains, Phase IV (KMG-IV): sequencing the most valuable type-strain genomes for metagenomic binning, comparative biology and taxonomic classification.</title>
        <authorList>
            <person name="Goeker M."/>
        </authorList>
    </citation>
    <scope>NUCLEOTIDE SEQUENCE [LARGE SCALE GENOMIC DNA]</scope>
    <source>
        <strain evidence="8 9">DSM 16500</strain>
    </source>
</reference>
<dbReference type="Proteomes" id="UP000254720">
    <property type="component" value="Unassembled WGS sequence"/>
</dbReference>
<dbReference type="EC" id="2.7.1.71" evidence="7"/>
<dbReference type="RefSeq" id="WP_114833763.1">
    <property type="nucleotide sequence ID" value="NZ_LR699114.1"/>
</dbReference>
<dbReference type="PANTHER" id="PTHR21087:SF16">
    <property type="entry name" value="SHIKIMATE KINASE 1, CHLOROPLASTIC"/>
    <property type="match status" value="1"/>
</dbReference>
<dbReference type="AlphaFoldDB" id="A0A370GTH8"/>
<comment type="catalytic activity">
    <reaction evidence="7">
        <text>shikimate + ATP = 3-phosphoshikimate + ADP + H(+)</text>
        <dbReference type="Rhea" id="RHEA:13121"/>
        <dbReference type="ChEBI" id="CHEBI:15378"/>
        <dbReference type="ChEBI" id="CHEBI:30616"/>
        <dbReference type="ChEBI" id="CHEBI:36208"/>
        <dbReference type="ChEBI" id="CHEBI:145989"/>
        <dbReference type="ChEBI" id="CHEBI:456216"/>
        <dbReference type="EC" id="2.7.1.71"/>
    </reaction>
</comment>
<dbReference type="SUPFAM" id="SSF52540">
    <property type="entry name" value="P-loop containing nucleoside triphosphate hydrolases"/>
    <property type="match status" value="1"/>
</dbReference>